<dbReference type="Proteomes" id="UP000179221">
    <property type="component" value="Unassembled WGS sequence"/>
</dbReference>
<comment type="caution">
    <text evidence="2">The sequence shown here is derived from an EMBL/GenBank/DDBJ whole genome shotgun (WGS) entry which is preliminary data.</text>
</comment>
<dbReference type="EMBL" id="MGGL01000004">
    <property type="protein sequence ID" value="OGM27546.1"/>
    <property type="molecule type" value="Genomic_DNA"/>
</dbReference>
<dbReference type="GO" id="GO:0016757">
    <property type="term" value="F:glycosyltransferase activity"/>
    <property type="evidence" value="ECO:0007669"/>
    <property type="project" value="InterPro"/>
</dbReference>
<reference evidence="2 3" key="1">
    <citation type="journal article" date="2016" name="Nat. Commun.">
        <title>Thousands of microbial genomes shed light on interconnected biogeochemical processes in an aquifer system.</title>
        <authorList>
            <person name="Anantharaman K."/>
            <person name="Brown C.T."/>
            <person name="Hug L.A."/>
            <person name="Sharon I."/>
            <person name="Castelle C.J."/>
            <person name="Probst A.J."/>
            <person name="Thomas B.C."/>
            <person name="Singh A."/>
            <person name="Wilkins M.J."/>
            <person name="Karaoz U."/>
            <person name="Brodie E.L."/>
            <person name="Williams K.H."/>
            <person name="Hubbard S.S."/>
            <person name="Banfield J.F."/>
        </authorList>
    </citation>
    <scope>NUCLEOTIDE SEQUENCE [LARGE SCALE GENOMIC DNA]</scope>
</reference>
<evidence type="ECO:0000313" key="2">
    <source>
        <dbReference type="EMBL" id="OGM27546.1"/>
    </source>
</evidence>
<dbReference type="SUPFAM" id="SSF53756">
    <property type="entry name" value="UDP-Glycosyltransferase/glycogen phosphorylase"/>
    <property type="match status" value="1"/>
</dbReference>
<dbReference type="InterPro" id="IPR050194">
    <property type="entry name" value="Glycosyltransferase_grp1"/>
</dbReference>
<evidence type="ECO:0000313" key="3">
    <source>
        <dbReference type="Proteomes" id="UP000179221"/>
    </source>
</evidence>
<dbReference type="Pfam" id="PF00534">
    <property type="entry name" value="Glycos_transf_1"/>
    <property type="match status" value="1"/>
</dbReference>
<dbReference type="AlphaFoldDB" id="A0A1F7YJM8"/>
<dbReference type="PANTHER" id="PTHR45947:SF3">
    <property type="entry name" value="SULFOQUINOVOSYL TRANSFERASE SQD2"/>
    <property type="match status" value="1"/>
</dbReference>
<sequence>MKIAILNIYQCEVARGAETFVSELSDRLSFRHNVDVFTEKKKPMRRWPIIWRLFLDPPGIAIALFTLKQLPKIWKNKYEIVIPLNGGWQPALLRLITWLYGGKMVISGQSGIGWDDRFNLWSFPDVFVALSSKAKSWAGKVNPYIKKIVYIPNGVDLLKFSQEGSKYPVNIKEPIVLCVGALSATKRIDLVIQAVSILKDVSLVVVGEGELKVEIEKLGHKLLRERFKLIHLKHKDMPKIYRLANLFTLAPDVSEAFGIVYLEALSSGLPVVAIDDDIRREIIGDAGIFVDPINIKHYANAINDALNRYWGNKPREQAEKFGWHEIANKYETVFSDLIR</sequence>
<accession>A0A1F7YJM8</accession>
<name>A0A1F7YJM8_9BACT</name>
<proteinExistence type="predicted"/>
<organism evidence="2 3">
    <name type="scientific">Candidatus Woesebacteria bacterium RIFCSPHIGHO2_01_FULL_40_22</name>
    <dbReference type="NCBI Taxonomy" id="1802499"/>
    <lineage>
        <taxon>Bacteria</taxon>
        <taxon>Candidatus Woeseibacteriota</taxon>
    </lineage>
</organism>
<dbReference type="Gene3D" id="3.40.50.2000">
    <property type="entry name" value="Glycogen Phosphorylase B"/>
    <property type="match status" value="2"/>
</dbReference>
<dbReference type="InterPro" id="IPR001296">
    <property type="entry name" value="Glyco_trans_1"/>
</dbReference>
<protein>
    <recommendedName>
        <fullName evidence="1">Glycosyl transferase family 1 domain-containing protein</fullName>
    </recommendedName>
</protein>
<evidence type="ECO:0000259" key="1">
    <source>
        <dbReference type="Pfam" id="PF00534"/>
    </source>
</evidence>
<dbReference type="PANTHER" id="PTHR45947">
    <property type="entry name" value="SULFOQUINOVOSYL TRANSFERASE SQD2"/>
    <property type="match status" value="1"/>
</dbReference>
<feature type="domain" description="Glycosyl transferase family 1" evidence="1">
    <location>
        <begin position="168"/>
        <end position="316"/>
    </location>
</feature>
<gene>
    <name evidence="2" type="ORF">A2628_02035</name>
</gene>